<dbReference type="EMBL" id="MU274902">
    <property type="protein sequence ID" value="KAI0093470.1"/>
    <property type="molecule type" value="Genomic_DNA"/>
</dbReference>
<sequence length="354" mass="38698">MGSDVREMIFENREKFDSGGEDLRVAFAATTTQTPNTTTSGGADNGNKKTPPTKKPIETFCAHPSLTLLLPALFARFENLTTLRLDLYQFRSLADLLRLVGSLPKLHTLGCHRLSWKHMPPALTGGGGYAYGSRRGTMWAPLRSLTVTRCPSVWPMLHFFDAGSSNSRRGRTLLPVQSTSGSSSTSKDTLAVSKIPPFPGLDSAEAQVIVEIGTLYGLGSSSVNPDLEVKCKWSGSTKRWILRICDIYHIHELQFHLSVSDSKVPHTTVSANNINPSPARIREIIFVSHSGLHRTGDIVPEEVGVLLSRLVYLDRIVFDAAWDSEAEEEALEGLGGELREKTEVVLGGELSVSL</sequence>
<gene>
    <name evidence="1" type="ORF">BDY19DRAFT_428143</name>
</gene>
<accession>A0ACB8UGR4</accession>
<evidence type="ECO:0000313" key="2">
    <source>
        <dbReference type="Proteomes" id="UP001055072"/>
    </source>
</evidence>
<comment type="caution">
    <text evidence="1">The sequence shown here is derived from an EMBL/GenBank/DDBJ whole genome shotgun (WGS) entry which is preliminary data.</text>
</comment>
<organism evidence="1 2">
    <name type="scientific">Irpex rosettiformis</name>
    <dbReference type="NCBI Taxonomy" id="378272"/>
    <lineage>
        <taxon>Eukaryota</taxon>
        <taxon>Fungi</taxon>
        <taxon>Dikarya</taxon>
        <taxon>Basidiomycota</taxon>
        <taxon>Agaricomycotina</taxon>
        <taxon>Agaricomycetes</taxon>
        <taxon>Polyporales</taxon>
        <taxon>Irpicaceae</taxon>
        <taxon>Irpex</taxon>
    </lineage>
</organism>
<reference evidence="1" key="1">
    <citation type="journal article" date="2021" name="Environ. Microbiol.">
        <title>Gene family expansions and transcriptome signatures uncover fungal adaptations to wood decay.</title>
        <authorList>
            <person name="Hage H."/>
            <person name="Miyauchi S."/>
            <person name="Viragh M."/>
            <person name="Drula E."/>
            <person name="Min B."/>
            <person name="Chaduli D."/>
            <person name="Navarro D."/>
            <person name="Favel A."/>
            <person name="Norest M."/>
            <person name="Lesage-Meessen L."/>
            <person name="Balint B."/>
            <person name="Merenyi Z."/>
            <person name="de Eugenio L."/>
            <person name="Morin E."/>
            <person name="Martinez A.T."/>
            <person name="Baldrian P."/>
            <person name="Stursova M."/>
            <person name="Martinez M.J."/>
            <person name="Novotny C."/>
            <person name="Magnuson J.K."/>
            <person name="Spatafora J.W."/>
            <person name="Maurice S."/>
            <person name="Pangilinan J."/>
            <person name="Andreopoulos W."/>
            <person name="LaButti K."/>
            <person name="Hundley H."/>
            <person name="Na H."/>
            <person name="Kuo A."/>
            <person name="Barry K."/>
            <person name="Lipzen A."/>
            <person name="Henrissat B."/>
            <person name="Riley R."/>
            <person name="Ahrendt S."/>
            <person name="Nagy L.G."/>
            <person name="Grigoriev I.V."/>
            <person name="Martin F."/>
            <person name="Rosso M.N."/>
        </authorList>
    </citation>
    <scope>NUCLEOTIDE SEQUENCE</scope>
    <source>
        <strain evidence="1">CBS 384.51</strain>
    </source>
</reference>
<name>A0ACB8UGR4_9APHY</name>
<keyword evidence="2" id="KW-1185">Reference proteome</keyword>
<evidence type="ECO:0000313" key="1">
    <source>
        <dbReference type="EMBL" id="KAI0093470.1"/>
    </source>
</evidence>
<protein>
    <submittedName>
        <fullName evidence="1">Uncharacterized protein</fullName>
    </submittedName>
</protein>
<dbReference type="Proteomes" id="UP001055072">
    <property type="component" value="Unassembled WGS sequence"/>
</dbReference>
<proteinExistence type="predicted"/>